<evidence type="ECO:0000313" key="2">
    <source>
        <dbReference type="Proteomes" id="UP000521943"/>
    </source>
</evidence>
<evidence type="ECO:0000313" key="1">
    <source>
        <dbReference type="EMBL" id="KAF6747092.1"/>
    </source>
</evidence>
<protein>
    <submittedName>
        <fullName evidence="1">Uncharacterized protein</fullName>
    </submittedName>
</protein>
<gene>
    <name evidence="1" type="ORF">DFP72DRAFT_1075738</name>
</gene>
<keyword evidence="2" id="KW-1185">Reference proteome</keyword>
<dbReference type="AlphaFoldDB" id="A0A8H6M0B2"/>
<comment type="caution">
    <text evidence="1">The sequence shown here is derived from an EMBL/GenBank/DDBJ whole genome shotgun (WGS) entry which is preliminary data.</text>
</comment>
<proteinExistence type="predicted"/>
<sequence length="318" mass="36422">MRHTPRVPFDTLEDISATRCEPPVYYRKNDLKGPVHLDVPVFPPASEWTAVNLLMASRLTHRAAARFSWACVRISNDEHLESLIRTVEEAHIYPGENRPMRDHIHCLELWSNGRNDWSIPQLFSQSGENVPNLEILIIPDCLWCLDIEQPFMRLESDNTPFPFPFLFPSSLDALLLTSTERAVSIVELTMISIQAPNLTRLQVAAFCVSNRRYDEAQVAEPSYRFRRLEWLAVGAMVMTGPDERPQSSFLLSNLLEGLSRGSGMPRLRRFDILGVCDVPRIFSDLHADTMEVVTIPSTKRPSMHWTPFSGVFDNWNTW</sequence>
<reference evidence="1 2" key="1">
    <citation type="submission" date="2020-07" db="EMBL/GenBank/DDBJ databases">
        <title>Comparative genomics of pyrophilous fungi reveals a link between fire events and developmental genes.</title>
        <authorList>
            <consortium name="DOE Joint Genome Institute"/>
            <person name="Steindorff A.S."/>
            <person name="Carver A."/>
            <person name="Calhoun S."/>
            <person name="Stillman K."/>
            <person name="Liu H."/>
            <person name="Lipzen A."/>
            <person name="Pangilinan J."/>
            <person name="Labutti K."/>
            <person name="Bruns T.D."/>
            <person name="Grigoriev I.V."/>
        </authorList>
    </citation>
    <scope>NUCLEOTIDE SEQUENCE [LARGE SCALE GENOMIC DNA]</scope>
    <source>
        <strain evidence="1 2">CBS 144469</strain>
    </source>
</reference>
<name>A0A8H6M0B2_9AGAR</name>
<dbReference type="EMBL" id="JACGCI010000085">
    <property type="protein sequence ID" value="KAF6747092.1"/>
    <property type="molecule type" value="Genomic_DNA"/>
</dbReference>
<accession>A0A8H6M0B2</accession>
<dbReference type="Proteomes" id="UP000521943">
    <property type="component" value="Unassembled WGS sequence"/>
</dbReference>
<organism evidence="1 2">
    <name type="scientific">Ephemerocybe angulata</name>
    <dbReference type="NCBI Taxonomy" id="980116"/>
    <lineage>
        <taxon>Eukaryota</taxon>
        <taxon>Fungi</taxon>
        <taxon>Dikarya</taxon>
        <taxon>Basidiomycota</taxon>
        <taxon>Agaricomycotina</taxon>
        <taxon>Agaricomycetes</taxon>
        <taxon>Agaricomycetidae</taxon>
        <taxon>Agaricales</taxon>
        <taxon>Agaricineae</taxon>
        <taxon>Psathyrellaceae</taxon>
        <taxon>Ephemerocybe</taxon>
    </lineage>
</organism>